<dbReference type="Proteomes" id="UP000244893">
    <property type="component" value="Unassembled WGS sequence"/>
</dbReference>
<feature type="transmembrane region" description="Helical" evidence="1">
    <location>
        <begin position="137"/>
        <end position="161"/>
    </location>
</feature>
<dbReference type="Pfam" id="PF19779">
    <property type="entry name" value="DUF6264"/>
    <property type="match status" value="1"/>
</dbReference>
<evidence type="ECO:0000313" key="2">
    <source>
        <dbReference type="EMBL" id="PVZ95401.1"/>
    </source>
</evidence>
<feature type="transmembrane region" description="Helical" evidence="1">
    <location>
        <begin position="62"/>
        <end position="88"/>
    </location>
</feature>
<dbReference type="InterPro" id="IPR046231">
    <property type="entry name" value="DUF6264"/>
</dbReference>
<dbReference type="AlphaFoldDB" id="A0A2V1HST6"/>
<reference evidence="2 3" key="1">
    <citation type="submission" date="2018-05" db="EMBL/GenBank/DDBJ databases">
        <title>Amnibacterium sp. M8JJ-5, whole genome shotgun sequence.</title>
        <authorList>
            <person name="Tuo L."/>
        </authorList>
    </citation>
    <scope>NUCLEOTIDE SEQUENCE [LARGE SCALE GENOMIC DNA]</scope>
    <source>
        <strain evidence="2 3">M8JJ-5</strain>
    </source>
</reference>
<accession>A0A2V1HST6</accession>
<name>A0A2V1HST6_9MICO</name>
<keyword evidence="1" id="KW-0472">Membrane</keyword>
<keyword evidence="1" id="KW-1133">Transmembrane helix</keyword>
<keyword evidence="3" id="KW-1185">Reference proteome</keyword>
<feature type="transmembrane region" description="Helical" evidence="1">
    <location>
        <begin position="108"/>
        <end position="130"/>
    </location>
</feature>
<dbReference type="EMBL" id="QEOP01000001">
    <property type="protein sequence ID" value="PVZ95401.1"/>
    <property type="molecule type" value="Genomic_DNA"/>
</dbReference>
<comment type="caution">
    <text evidence="2">The sequence shown here is derived from an EMBL/GenBank/DDBJ whole genome shotgun (WGS) entry which is preliminary data.</text>
</comment>
<evidence type="ECO:0000313" key="3">
    <source>
        <dbReference type="Proteomes" id="UP000244893"/>
    </source>
</evidence>
<protein>
    <submittedName>
        <fullName evidence="2">Uncharacterized protein</fullName>
    </submittedName>
</protein>
<gene>
    <name evidence="2" type="ORF">DDQ50_02485</name>
</gene>
<keyword evidence="1" id="KW-0812">Transmembrane</keyword>
<evidence type="ECO:0000256" key="1">
    <source>
        <dbReference type="SAM" id="Phobius"/>
    </source>
</evidence>
<sequence>MAMITPITPNPVNTPAMTQVWPVAGWGSYSRTMSTEQSAVGDSSLPAGTSGAAARTRRTWDLVLSIVLLVVLVGFGAIAAFAGAFLAFASDPCTAQTCDYDLLNAGVLTAMLSPVVIALIAIIVTVLLLVRRRLAFWVPLAAYALITAVWVTAAIVVSSAVEV</sequence>
<proteinExistence type="predicted"/>
<organism evidence="2 3">
    <name type="scientific">Amnibacterium flavum</name>
    <dbReference type="NCBI Taxonomy" id="2173173"/>
    <lineage>
        <taxon>Bacteria</taxon>
        <taxon>Bacillati</taxon>
        <taxon>Actinomycetota</taxon>
        <taxon>Actinomycetes</taxon>
        <taxon>Micrococcales</taxon>
        <taxon>Microbacteriaceae</taxon>
        <taxon>Amnibacterium</taxon>
    </lineage>
</organism>